<organism evidence="8 9">
    <name type="scientific">Taxus chinensis</name>
    <name type="common">Chinese yew</name>
    <name type="synonym">Taxus wallichiana var. chinensis</name>
    <dbReference type="NCBI Taxonomy" id="29808"/>
    <lineage>
        <taxon>Eukaryota</taxon>
        <taxon>Viridiplantae</taxon>
        <taxon>Streptophyta</taxon>
        <taxon>Embryophyta</taxon>
        <taxon>Tracheophyta</taxon>
        <taxon>Spermatophyta</taxon>
        <taxon>Pinopsida</taxon>
        <taxon>Pinidae</taxon>
        <taxon>Conifers II</taxon>
        <taxon>Cupressales</taxon>
        <taxon>Taxaceae</taxon>
        <taxon>Taxus</taxon>
    </lineage>
</organism>
<protein>
    <recommendedName>
        <fullName evidence="10">Nodulin-like domain-containing protein</fullName>
    </recommendedName>
</protein>
<feature type="domain" description="Nodulin-like" evidence="6">
    <location>
        <begin position="17"/>
        <end position="261"/>
    </location>
</feature>
<evidence type="ECO:0008006" key="10">
    <source>
        <dbReference type="Google" id="ProtNLM"/>
    </source>
</evidence>
<feature type="transmembrane region" description="Helical" evidence="5">
    <location>
        <begin position="559"/>
        <end position="580"/>
    </location>
</feature>
<name>A0AA38CJS3_TAXCH</name>
<feature type="transmembrane region" description="Helical" evidence="5">
    <location>
        <begin position="147"/>
        <end position="167"/>
    </location>
</feature>
<reference evidence="8 9" key="1">
    <citation type="journal article" date="2021" name="Nat. Plants">
        <title>The Taxus genome provides insights into paclitaxel biosynthesis.</title>
        <authorList>
            <person name="Xiong X."/>
            <person name="Gou J."/>
            <person name="Liao Q."/>
            <person name="Li Y."/>
            <person name="Zhou Q."/>
            <person name="Bi G."/>
            <person name="Li C."/>
            <person name="Du R."/>
            <person name="Wang X."/>
            <person name="Sun T."/>
            <person name="Guo L."/>
            <person name="Liang H."/>
            <person name="Lu P."/>
            <person name="Wu Y."/>
            <person name="Zhang Z."/>
            <person name="Ro D.K."/>
            <person name="Shang Y."/>
            <person name="Huang S."/>
            <person name="Yan J."/>
        </authorList>
    </citation>
    <scope>NUCLEOTIDE SEQUENCE [LARGE SCALE GENOMIC DNA]</scope>
    <source>
        <strain evidence="8">Ta-2019</strain>
    </source>
</reference>
<evidence type="ECO:0000256" key="4">
    <source>
        <dbReference type="ARBA" id="ARBA00023136"/>
    </source>
</evidence>
<feature type="transmembrane region" description="Helical" evidence="5">
    <location>
        <begin position="438"/>
        <end position="459"/>
    </location>
</feature>
<feature type="transmembrane region" description="Helical" evidence="5">
    <location>
        <begin position="80"/>
        <end position="103"/>
    </location>
</feature>
<feature type="transmembrane region" description="Helical" evidence="5">
    <location>
        <begin position="373"/>
        <end position="391"/>
    </location>
</feature>
<dbReference type="Gene3D" id="1.20.1250.20">
    <property type="entry name" value="MFS general substrate transporter like domains"/>
    <property type="match status" value="1"/>
</dbReference>
<dbReference type="Pfam" id="PF23262">
    <property type="entry name" value="NFD4_C"/>
    <property type="match status" value="1"/>
</dbReference>
<dbReference type="GO" id="GO:0016020">
    <property type="term" value="C:membrane"/>
    <property type="evidence" value="ECO:0007669"/>
    <property type="project" value="UniProtKB-SubCell"/>
</dbReference>
<evidence type="ECO:0000256" key="5">
    <source>
        <dbReference type="SAM" id="Phobius"/>
    </source>
</evidence>
<keyword evidence="3 5" id="KW-1133">Transmembrane helix</keyword>
<evidence type="ECO:0000313" key="9">
    <source>
        <dbReference type="Proteomes" id="UP000824469"/>
    </source>
</evidence>
<comment type="caution">
    <text evidence="8">The sequence shown here is derived from an EMBL/GenBank/DDBJ whole genome shotgun (WGS) entry which is preliminary data.</text>
</comment>
<dbReference type="InterPro" id="IPR036259">
    <property type="entry name" value="MFS_trans_sf"/>
</dbReference>
<evidence type="ECO:0000256" key="3">
    <source>
        <dbReference type="ARBA" id="ARBA00022989"/>
    </source>
</evidence>
<dbReference type="PANTHER" id="PTHR21576">
    <property type="entry name" value="UNCHARACTERIZED NODULIN-LIKE PROTEIN"/>
    <property type="match status" value="1"/>
</dbReference>
<dbReference type="Pfam" id="PF06813">
    <property type="entry name" value="Nodulin-like"/>
    <property type="match status" value="1"/>
</dbReference>
<dbReference type="PANTHER" id="PTHR21576:SF22">
    <property type="entry name" value="F25A4.25 PROTEIN"/>
    <property type="match status" value="1"/>
</dbReference>
<feature type="domain" description="NFD4 C-terminal" evidence="7">
    <location>
        <begin position="372"/>
        <end position="586"/>
    </location>
</feature>
<evidence type="ECO:0000256" key="2">
    <source>
        <dbReference type="ARBA" id="ARBA00022692"/>
    </source>
</evidence>
<accession>A0AA38CJS3</accession>
<feature type="transmembrane region" description="Helical" evidence="5">
    <location>
        <begin position="242"/>
        <end position="261"/>
    </location>
</feature>
<dbReference type="SUPFAM" id="SSF103473">
    <property type="entry name" value="MFS general substrate transporter"/>
    <property type="match status" value="2"/>
</dbReference>
<dbReference type="OMA" id="DVHRTDY"/>
<keyword evidence="2 5" id="KW-0812">Transmembrane</keyword>
<dbReference type="AlphaFoldDB" id="A0AA38CJS3"/>
<sequence length="603" mass="67245">MSMEEFKEKIGRVIRSRWLVIVAGVWIQCTSGASYTFGLYSESIKSNLHYNQSSLDTMSWCKDMGANIGILSGVVYGMSYPWVVLLAGALQNCVGYGMIWLSVTQRIHRPALWQMCIFMFIAAQAQTFFNTAVVVTTVNNFPTCRGTVIGLMKGFLGLSGAILIQIYHTMYEGDQSSYLLMLSWLPTLVSVLFMFVLHIYPTSQEDGKKTLDWFSAIAVILAVYLMVAIILENVLPMDTLSYLIICLVLLIFLLSPMLVAIKTELDYSSIMPLYTKPLILQENFPKEIPSQAEIGEQRLPVRVAGIDSGIAEADSQRIQKTLPPISLMYSEIPQIEDVEVCSNDFNDRSQVNSGKLERGQNFNLIQAMGTSDFWLLFMCMACGMGSGLTTINNMSQIGASLGYTFTEISTLVSLWSIWNFLGRFGAGYFSETFLHSKGFARPIFIAIALFIMSSGHLVIASGLPGSLYVGSVLIGICYGSQWSLMPAITSEIFGLQHFGTLFNAIATASPIGSYVLSVKVAGYLYDLEAEKEKHFEIVHRTSLIELSELTCHGSHCFRLSFFIMSAVCLLGCFIALVLYLRTRKFYKQEIFEKIHFQSCHAEK</sequence>
<dbReference type="InterPro" id="IPR056555">
    <property type="entry name" value="NFD4_C"/>
</dbReference>
<comment type="subcellular location">
    <subcellularLocation>
        <location evidence="1">Membrane</location>
        <topology evidence="1">Multi-pass membrane protein</topology>
    </subcellularLocation>
</comment>
<proteinExistence type="predicted"/>
<feature type="transmembrane region" description="Helical" evidence="5">
    <location>
        <begin position="466"/>
        <end position="484"/>
    </location>
</feature>
<evidence type="ECO:0000313" key="8">
    <source>
        <dbReference type="EMBL" id="KAH9298098.1"/>
    </source>
</evidence>
<dbReference type="EMBL" id="JAHRHJ020000010">
    <property type="protein sequence ID" value="KAH9298098.1"/>
    <property type="molecule type" value="Genomic_DNA"/>
</dbReference>
<feature type="transmembrane region" description="Helical" evidence="5">
    <location>
        <begin position="398"/>
        <end position="418"/>
    </location>
</feature>
<gene>
    <name evidence="8" type="ORF">KI387_029780</name>
</gene>
<keyword evidence="4 5" id="KW-0472">Membrane</keyword>
<dbReference type="InterPro" id="IPR010658">
    <property type="entry name" value="Nodulin-like"/>
</dbReference>
<keyword evidence="9" id="KW-1185">Reference proteome</keyword>
<evidence type="ECO:0000256" key="1">
    <source>
        <dbReference type="ARBA" id="ARBA00004141"/>
    </source>
</evidence>
<dbReference type="Proteomes" id="UP000824469">
    <property type="component" value="Unassembled WGS sequence"/>
</dbReference>
<dbReference type="CDD" id="cd17354">
    <property type="entry name" value="MFS_Mch1p_like"/>
    <property type="match status" value="1"/>
</dbReference>
<feature type="transmembrane region" description="Helical" evidence="5">
    <location>
        <begin position="115"/>
        <end position="135"/>
    </location>
</feature>
<evidence type="ECO:0000259" key="7">
    <source>
        <dbReference type="Pfam" id="PF23262"/>
    </source>
</evidence>
<feature type="transmembrane region" description="Helical" evidence="5">
    <location>
        <begin position="179"/>
        <end position="201"/>
    </location>
</feature>
<feature type="transmembrane region" description="Helical" evidence="5">
    <location>
        <begin position="20"/>
        <end position="40"/>
    </location>
</feature>
<evidence type="ECO:0000259" key="6">
    <source>
        <dbReference type="Pfam" id="PF06813"/>
    </source>
</evidence>
<feature type="transmembrane region" description="Helical" evidence="5">
    <location>
        <begin position="213"/>
        <end position="235"/>
    </location>
</feature>